<organism evidence="2 3">
    <name type="scientific">Ramazzottius varieornatus</name>
    <name type="common">Water bear</name>
    <name type="synonym">Tardigrade</name>
    <dbReference type="NCBI Taxonomy" id="947166"/>
    <lineage>
        <taxon>Eukaryota</taxon>
        <taxon>Metazoa</taxon>
        <taxon>Ecdysozoa</taxon>
        <taxon>Tardigrada</taxon>
        <taxon>Eutardigrada</taxon>
        <taxon>Parachela</taxon>
        <taxon>Hypsibioidea</taxon>
        <taxon>Ramazzottiidae</taxon>
        <taxon>Ramazzottius</taxon>
    </lineage>
</organism>
<proteinExistence type="predicted"/>
<keyword evidence="3" id="KW-1185">Reference proteome</keyword>
<evidence type="ECO:0000313" key="3">
    <source>
        <dbReference type="Proteomes" id="UP000186922"/>
    </source>
</evidence>
<dbReference type="Proteomes" id="UP000186922">
    <property type="component" value="Unassembled WGS sequence"/>
</dbReference>
<dbReference type="AlphaFoldDB" id="A0A1D1VE30"/>
<comment type="caution">
    <text evidence="2">The sequence shown here is derived from an EMBL/GenBank/DDBJ whole genome shotgun (WGS) entry which is preliminary data.</text>
</comment>
<reference evidence="2 3" key="1">
    <citation type="journal article" date="2016" name="Nat. Commun.">
        <title>Extremotolerant tardigrade genome and improved radiotolerance of human cultured cells by tardigrade-unique protein.</title>
        <authorList>
            <person name="Hashimoto T."/>
            <person name="Horikawa D.D."/>
            <person name="Saito Y."/>
            <person name="Kuwahara H."/>
            <person name="Kozuka-Hata H."/>
            <person name="Shin-I T."/>
            <person name="Minakuchi Y."/>
            <person name="Ohishi K."/>
            <person name="Motoyama A."/>
            <person name="Aizu T."/>
            <person name="Enomoto A."/>
            <person name="Kondo K."/>
            <person name="Tanaka S."/>
            <person name="Hara Y."/>
            <person name="Koshikawa S."/>
            <person name="Sagara H."/>
            <person name="Miura T."/>
            <person name="Yokobori S."/>
            <person name="Miyagawa K."/>
            <person name="Suzuki Y."/>
            <person name="Kubo T."/>
            <person name="Oyama M."/>
            <person name="Kohara Y."/>
            <person name="Fujiyama A."/>
            <person name="Arakawa K."/>
            <person name="Katayama T."/>
            <person name="Toyoda A."/>
            <person name="Kunieda T."/>
        </authorList>
    </citation>
    <scope>NUCLEOTIDE SEQUENCE [LARGE SCALE GENOMIC DNA]</scope>
    <source>
        <strain evidence="2 3">YOKOZUNA-1</strain>
    </source>
</reference>
<protein>
    <submittedName>
        <fullName evidence="2">Uncharacterized protein</fullName>
    </submittedName>
</protein>
<gene>
    <name evidence="2" type="primary">RvY_10198</name>
    <name evidence="2" type="synonym">RvY_10198.2</name>
    <name evidence="2" type="ORF">RvY_10198-2</name>
</gene>
<feature type="compositionally biased region" description="Basic and acidic residues" evidence="1">
    <location>
        <begin position="144"/>
        <end position="155"/>
    </location>
</feature>
<sequence>MYISSIHSCLHSFLGETATSDCQLFVTGGDRDQFVEDWGAEIQNERAGLHGRVRRRRICSSNGRYSSLKPEFSFSLTVQDIIFQSGQCRLQRRQSLDRLSELGGLLRMRGNRIASSEAAMFPYILFLVYQGMLRSGRKLSAMSSKDRPEGDRKSDVSGSRRKVTETAEKTLRPSKPFFQENETLQEGPTHHSHSYCHSPA</sequence>
<dbReference type="EMBL" id="BDGG01000005">
    <property type="protein sequence ID" value="GAU99160.1"/>
    <property type="molecule type" value="Genomic_DNA"/>
</dbReference>
<accession>A0A1D1VE30</accession>
<evidence type="ECO:0000313" key="2">
    <source>
        <dbReference type="EMBL" id="GAU99160.1"/>
    </source>
</evidence>
<name>A0A1D1VE30_RAMVA</name>
<feature type="region of interest" description="Disordered" evidence="1">
    <location>
        <begin position="139"/>
        <end position="200"/>
    </location>
</feature>
<evidence type="ECO:0000256" key="1">
    <source>
        <dbReference type="SAM" id="MobiDB-lite"/>
    </source>
</evidence>
<feature type="compositionally biased region" description="Basic and acidic residues" evidence="1">
    <location>
        <begin position="162"/>
        <end position="171"/>
    </location>
</feature>